<gene>
    <name evidence="7" type="ORF">OJF2_34010</name>
</gene>
<dbReference type="EMBL" id="CP042997">
    <property type="protein sequence ID" value="QEH34856.1"/>
    <property type="molecule type" value="Genomic_DNA"/>
</dbReference>
<keyword evidence="4" id="KW-0804">Transcription</keyword>
<feature type="compositionally biased region" description="Basic and acidic residues" evidence="5">
    <location>
        <begin position="1"/>
        <end position="12"/>
    </location>
</feature>
<reference evidence="7 8" key="1">
    <citation type="submission" date="2019-08" db="EMBL/GenBank/DDBJ databases">
        <title>Deep-cultivation of Planctomycetes and their phenomic and genomic characterization uncovers novel biology.</title>
        <authorList>
            <person name="Wiegand S."/>
            <person name="Jogler M."/>
            <person name="Boedeker C."/>
            <person name="Pinto D."/>
            <person name="Vollmers J."/>
            <person name="Rivas-Marin E."/>
            <person name="Kohn T."/>
            <person name="Peeters S.H."/>
            <person name="Heuer A."/>
            <person name="Rast P."/>
            <person name="Oberbeckmann S."/>
            <person name="Bunk B."/>
            <person name="Jeske O."/>
            <person name="Meyerdierks A."/>
            <person name="Storesund J.E."/>
            <person name="Kallscheuer N."/>
            <person name="Luecker S."/>
            <person name="Lage O.M."/>
            <person name="Pohl T."/>
            <person name="Merkel B.J."/>
            <person name="Hornburger P."/>
            <person name="Mueller R.-W."/>
            <person name="Bruemmer F."/>
            <person name="Labrenz M."/>
            <person name="Spormann A.M."/>
            <person name="Op den Camp H."/>
            <person name="Overmann J."/>
            <person name="Amann R."/>
            <person name="Jetten M.S.M."/>
            <person name="Mascher T."/>
            <person name="Medema M.H."/>
            <person name="Devos D.P."/>
            <person name="Kaster A.-K."/>
            <person name="Ovreas L."/>
            <person name="Rohde M."/>
            <person name="Galperin M.Y."/>
            <person name="Jogler C."/>
        </authorList>
    </citation>
    <scope>NUCLEOTIDE SEQUENCE [LARGE SCALE GENOMIC DNA]</scope>
    <source>
        <strain evidence="7 8">OJF2</strain>
    </source>
</reference>
<evidence type="ECO:0000256" key="3">
    <source>
        <dbReference type="ARBA" id="ARBA00023125"/>
    </source>
</evidence>
<dbReference type="PANTHER" id="PTHR43133:SF8">
    <property type="entry name" value="RNA POLYMERASE SIGMA FACTOR HI_1459-RELATED"/>
    <property type="match status" value="1"/>
</dbReference>
<keyword evidence="8" id="KW-1185">Reference proteome</keyword>
<evidence type="ECO:0000256" key="5">
    <source>
        <dbReference type="SAM" id="MobiDB-lite"/>
    </source>
</evidence>
<feature type="region of interest" description="Disordered" evidence="5">
    <location>
        <begin position="106"/>
        <end position="134"/>
    </location>
</feature>
<dbReference type="NCBIfam" id="TIGR02937">
    <property type="entry name" value="sigma70-ECF"/>
    <property type="match status" value="1"/>
</dbReference>
<dbReference type="AlphaFoldDB" id="A0A5B9W2N8"/>
<organism evidence="7 8">
    <name type="scientific">Aquisphaera giovannonii</name>
    <dbReference type="NCBI Taxonomy" id="406548"/>
    <lineage>
        <taxon>Bacteria</taxon>
        <taxon>Pseudomonadati</taxon>
        <taxon>Planctomycetota</taxon>
        <taxon>Planctomycetia</taxon>
        <taxon>Isosphaerales</taxon>
        <taxon>Isosphaeraceae</taxon>
        <taxon>Aquisphaera</taxon>
    </lineage>
</organism>
<name>A0A5B9W2N8_9BACT</name>
<proteinExistence type="predicted"/>
<evidence type="ECO:0000256" key="1">
    <source>
        <dbReference type="ARBA" id="ARBA00023015"/>
    </source>
</evidence>
<evidence type="ECO:0000256" key="2">
    <source>
        <dbReference type="ARBA" id="ARBA00023082"/>
    </source>
</evidence>
<feature type="region of interest" description="Disordered" evidence="5">
    <location>
        <begin position="1"/>
        <end position="32"/>
    </location>
</feature>
<dbReference type="InterPro" id="IPR039425">
    <property type="entry name" value="RNA_pol_sigma-70-like"/>
</dbReference>
<keyword evidence="3" id="KW-0238">DNA-binding</keyword>
<dbReference type="GO" id="GO:0016987">
    <property type="term" value="F:sigma factor activity"/>
    <property type="evidence" value="ECO:0007669"/>
    <property type="project" value="UniProtKB-KW"/>
</dbReference>
<dbReference type="RefSeq" id="WP_168221850.1">
    <property type="nucleotide sequence ID" value="NZ_CP042997.1"/>
</dbReference>
<dbReference type="InterPro" id="IPR014284">
    <property type="entry name" value="RNA_pol_sigma-70_dom"/>
</dbReference>
<dbReference type="SUPFAM" id="SSF88659">
    <property type="entry name" value="Sigma3 and sigma4 domains of RNA polymerase sigma factors"/>
    <property type="match status" value="1"/>
</dbReference>
<sequence length="205" mass="21953">MDETPRTRRDGDGDIEAAPAAPATATAERLARHEASLRARAVRELGRSRIDGAGASDYVHEAFVAVLEAEARGKGPAPSPAAEAKYLLTTLLNGIRQAIRRSQATKHGGGAAFTPVEGDEIAGPGTSPSARVRRATREECLEAAFGSLSPRDRDVLRLELIEEKPRSEIAAVLGVSERHVGNLYRDALSRLREAYLAHGGPWDLT</sequence>
<dbReference type="PANTHER" id="PTHR43133">
    <property type="entry name" value="RNA POLYMERASE ECF-TYPE SIGMA FACTO"/>
    <property type="match status" value="1"/>
</dbReference>
<dbReference type="KEGG" id="agv:OJF2_34010"/>
<evidence type="ECO:0000313" key="8">
    <source>
        <dbReference type="Proteomes" id="UP000324233"/>
    </source>
</evidence>
<evidence type="ECO:0000313" key="7">
    <source>
        <dbReference type="EMBL" id="QEH34856.1"/>
    </source>
</evidence>
<dbReference type="InterPro" id="IPR007630">
    <property type="entry name" value="RNA_pol_sigma70_r4"/>
</dbReference>
<dbReference type="InterPro" id="IPR036388">
    <property type="entry name" value="WH-like_DNA-bd_sf"/>
</dbReference>
<dbReference type="Gene3D" id="1.10.10.10">
    <property type="entry name" value="Winged helix-like DNA-binding domain superfamily/Winged helix DNA-binding domain"/>
    <property type="match status" value="1"/>
</dbReference>
<keyword evidence="1" id="KW-0805">Transcription regulation</keyword>
<keyword evidence="2" id="KW-0731">Sigma factor</keyword>
<dbReference type="Pfam" id="PF04545">
    <property type="entry name" value="Sigma70_r4"/>
    <property type="match status" value="1"/>
</dbReference>
<feature type="domain" description="RNA polymerase sigma-70 region 4" evidence="6">
    <location>
        <begin position="144"/>
        <end position="193"/>
    </location>
</feature>
<protein>
    <submittedName>
        <fullName evidence="7">RNA polymerase sigma factor</fullName>
    </submittedName>
</protein>
<feature type="compositionally biased region" description="Low complexity" evidence="5">
    <location>
        <begin position="17"/>
        <end position="27"/>
    </location>
</feature>
<evidence type="ECO:0000256" key="4">
    <source>
        <dbReference type="ARBA" id="ARBA00023163"/>
    </source>
</evidence>
<dbReference type="GO" id="GO:0003677">
    <property type="term" value="F:DNA binding"/>
    <property type="evidence" value="ECO:0007669"/>
    <property type="project" value="UniProtKB-KW"/>
</dbReference>
<dbReference type="GO" id="GO:0006352">
    <property type="term" value="P:DNA-templated transcription initiation"/>
    <property type="evidence" value="ECO:0007669"/>
    <property type="project" value="InterPro"/>
</dbReference>
<dbReference type="Proteomes" id="UP000324233">
    <property type="component" value="Chromosome"/>
</dbReference>
<accession>A0A5B9W2N8</accession>
<dbReference type="InterPro" id="IPR013324">
    <property type="entry name" value="RNA_pol_sigma_r3/r4-like"/>
</dbReference>
<evidence type="ECO:0000259" key="6">
    <source>
        <dbReference type="Pfam" id="PF04545"/>
    </source>
</evidence>